<sequence length="189" mass="21024">MPSRDIQTVIPLPSSIAGESPPNLAQTWLLHLPADYYMPMPLRLLKRGAFQRLLHDPQAGIRLDHGAAVQVGAQWFYHYRLTFGLLSHAPIVKFLHVPLTAFYSEPPISLSELEAALRLLIIAGSLEGSISATAGFVRKDTVWGWRVLFQSDSGHDVGSFPLASYAQRQHGELAVWEGLRRTGERCVED</sequence>
<dbReference type="OrthoDB" id="10573439at2759"/>
<protein>
    <submittedName>
        <fullName evidence="1">Uncharacterized protein</fullName>
    </submittedName>
</protein>
<proteinExistence type="predicted"/>
<dbReference type="EMBL" id="KV417338">
    <property type="protein sequence ID" value="KZO90575.1"/>
    <property type="molecule type" value="Genomic_DNA"/>
</dbReference>
<dbReference type="AlphaFoldDB" id="A0A167GHY7"/>
<evidence type="ECO:0000313" key="1">
    <source>
        <dbReference type="EMBL" id="KZO90575.1"/>
    </source>
</evidence>
<evidence type="ECO:0000313" key="2">
    <source>
        <dbReference type="Proteomes" id="UP000076738"/>
    </source>
</evidence>
<reference evidence="1 2" key="1">
    <citation type="journal article" date="2016" name="Mol. Biol. Evol.">
        <title>Comparative Genomics of Early-Diverging Mushroom-Forming Fungi Provides Insights into the Origins of Lignocellulose Decay Capabilities.</title>
        <authorList>
            <person name="Nagy L.G."/>
            <person name="Riley R."/>
            <person name="Tritt A."/>
            <person name="Adam C."/>
            <person name="Daum C."/>
            <person name="Floudas D."/>
            <person name="Sun H."/>
            <person name="Yadav J.S."/>
            <person name="Pangilinan J."/>
            <person name="Larsson K.H."/>
            <person name="Matsuura K."/>
            <person name="Barry K."/>
            <person name="Labutti K."/>
            <person name="Kuo R."/>
            <person name="Ohm R.A."/>
            <person name="Bhattacharya S.S."/>
            <person name="Shirouzu T."/>
            <person name="Yoshinaga Y."/>
            <person name="Martin F.M."/>
            <person name="Grigoriev I.V."/>
            <person name="Hibbett D.S."/>
        </authorList>
    </citation>
    <scope>NUCLEOTIDE SEQUENCE [LARGE SCALE GENOMIC DNA]</scope>
    <source>
        <strain evidence="1 2">TUFC12733</strain>
    </source>
</reference>
<keyword evidence="2" id="KW-1185">Reference proteome</keyword>
<name>A0A167GHY7_CALVF</name>
<gene>
    <name evidence="1" type="ORF">CALVIDRAFT_568915</name>
</gene>
<organism evidence="1 2">
    <name type="scientific">Calocera viscosa (strain TUFC12733)</name>
    <dbReference type="NCBI Taxonomy" id="1330018"/>
    <lineage>
        <taxon>Eukaryota</taxon>
        <taxon>Fungi</taxon>
        <taxon>Dikarya</taxon>
        <taxon>Basidiomycota</taxon>
        <taxon>Agaricomycotina</taxon>
        <taxon>Dacrymycetes</taxon>
        <taxon>Dacrymycetales</taxon>
        <taxon>Dacrymycetaceae</taxon>
        <taxon>Calocera</taxon>
    </lineage>
</organism>
<dbReference type="Proteomes" id="UP000076738">
    <property type="component" value="Unassembled WGS sequence"/>
</dbReference>
<accession>A0A167GHY7</accession>